<reference evidence="2 3" key="1">
    <citation type="submission" date="2010-12" db="EMBL/GenBank/DDBJ databases">
        <title>The Genome Sequence of Coprobacillus sp. strain 29_1.</title>
        <authorList>
            <consortium name="The Broad Institute Genome Sequencing Platform"/>
            <person name="Earl A."/>
            <person name="Ward D."/>
            <person name="Feldgarden M."/>
            <person name="Gevers D."/>
            <person name="Daigneault M."/>
            <person name="Sibley C.D."/>
            <person name="White A."/>
            <person name="Strauss J."/>
            <person name="Allen-Vercoe E."/>
            <person name="Young S.K."/>
            <person name="Zeng Q."/>
            <person name="Gargeya S."/>
            <person name="Fitzgerald M."/>
            <person name="Haas B."/>
            <person name="Abouelleil A."/>
            <person name="Alvarado L."/>
            <person name="Arachchi H.M."/>
            <person name="Berlin A."/>
            <person name="Brown A."/>
            <person name="Chapman S.B."/>
            <person name="Chen Z."/>
            <person name="Dunbar C."/>
            <person name="Freedman E."/>
            <person name="Gearin G."/>
            <person name="Gellesch M."/>
            <person name="Goldberg J."/>
            <person name="Griggs A."/>
            <person name="Gujja S."/>
            <person name="Heilman E."/>
            <person name="Heiman D."/>
            <person name="Howarth C."/>
            <person name="Larson L."/>
            <person name="Lui A."/>
            <person name="MacDonald P.J.P."/>
            <person name="Mehta T."/>
            <person name="Montmayeur A."/>
            <person name="Murphy C."/>
            <person name="Neiman D."/>
            <person name="Pearson M."/>
            <person name="Priest M."/>
            <person name="Roberts A."/>
            <person name="Saif S."/>
            <person name="Shea T."/>
            <person name="Shenoy N."/>
            <person name="Sisk P."/>
            <person name="Stolte C."/>
            <person name="Sykes S."/>
            <person name="White J."/>
            <person name="Yandava C."/>
            <person name="Nusbaum C."/>
            <person name="Birren B."/>
        </authorList>
    </citation>
    <scope>NUCLEOTIDE SEQUENCE [LARGE SCALE GENOMIC DNA]</scope>
    <source>
        <strain evidence="2 3">29_1</strain>
    </source>
</reference>
<gene>
    <name evidence="2" type="ORF">HMPREF9488_03296</name>
</gene>
<evidence type="ECO:0000313" key="2">
    <source>
        <dbReference type="EMBL" id="EFW03605.1"/>
    </source>
</evidence>
<dbReference type="PANTHER" id="PTHR43155:SF2">
    <property type="entry name" value="CYCLIC DI-GMP PHOSPHODIESTERASE PA4108"/>
    <property type="match status" value="1"/>
</dbReference>
<dbReference type="HOGENOM" id="CLU_000445_92_3_9"/>
<dbReference type="OrthoDB" id="9759601at2"/>
<accession>E7GEC4</accession>
<dbReference type="PROSITE" id="PS51832">
    <property type="entry name" value="HD_GYP"/>
    <property type="match status" value="1"/>
</dbReference>
<dbReference type="Gene3D" id="1.10.3210.10">
    <property type="entry name" value="Hypothetical protein af1432"/>
    <property type="match status" value="1"/>
</dbReference>
<dbReference type="CDD" id="cd00077">
    <property type="entry name" value="HDc"/>
    <property type="match status" value="1"/>
</dbReference>
<dbReference type="InterPro" id="IPR037522">
    <property type="entry name" value="HD_GYP_dom"/>
</dbReference>
<keyword evidence="3" id="KW-1185">Reference proteome</keyword>
<dbReference type="STRING" id="100884.GCA_000269565_03691"/>
<dbReference type="AlphaFoldDB" id="E7GEC4"/>
<name>E7GEC4_9FIRM</name>
<feature type="domain" description="HD-GYP" evidence="1">
    <location>
        <begin position="1"/>
        <end position="200"/>
    </location>
</feature>
<dbReference type="EMBL" id="ADKX01000046">
    <property type="protein sequence ID" value="EFW03605.1"/>
    <property type="molecule type" value="Genomic_DNA"/>
</dbReference>
<organism evidence="2 3">
    <name type="scientific">Coprobacillus cateniformis</name>
    <dbReference type="NCBI Taxonomy" id="100884"/>
    <lineage>
        <taxon>Bacteria</taxon>
        <taxon>Bacillati</taxon>
        <taxon>Bacillota</taxon>
        <taxon>Erysipelotrichia</taxon>
        <taxon>Erysipelotrichales</taxon>
        <taxon>Coprobacillaceae</taxon>
        <taxon>Coprobacillus</taxon>
    </lineage>
</organism>
<dbReference type="InterPro" id="IPR003607">
    <property type="entry name" value="HD/PDEase_dom"/>
</dbReference>
<dbReference type="Proteomes" id="UP000003157">
    <property type="component" value="Unassembled WGS sequence"/>
</dbReference>
<dbReference type="GeneID" id="78231441"/>
<dbReference type="eggNOG" id="COG2206">
    <property type="taxonomic scope" value="Bacteria"/>
</dbReference>
<comment type="caution">
    <text evidence="2">The sequence shown here is derived from an EMBL/GenBank/DDBJ whole genome shotgun (WGS) entry which is preliminary data.</text>
</comment>
<proteinExistence type="predicted"/>
<dbReference type="Pfam" id="PF13487">
    <property type="entry name" value="HD_5"/>
    <property type="match status" value="1"/>
</dbReference>
<evidence type="ECO:0000259" key="1">
    <source>
        <dbReference type="PROSITE" id="PS51832"/>
    </source>
</evidence>
<dbReference type="PANTHER" id="PTHR43155">
    <property type="entry name" value="CYCLIC DI-GMP PHOSPHODIESTERASE PA4108-RELATED"/>
    <property type="match status" value="1"/>
</dbReference>
<evidence type="ECO:0000313" key="3">
    <source>
        <dbReference type="Proteomes" id="UP000003157"/>
    </source>
</evidence>
<dbReference type="RefSeq" id="WP_008790378.1">
    <property type="nucleotide sequence ID" value="NZ_AKCB01000004.1"/>
</dbReference>
<protein>
    <recommendedName>
        <fullName evidence="1">HD-GYP domain-containing protein</fullName>
    </recommendedName>
</protein>
<sequence>MISKAVEDEFNHLVTSQKNFFNDHSENVSMYIKRFVERLDKDIPSLNLTDLFKFHVELAALVHDIRKLAIPLEILSKKKTLTNREYQIIQNHTQYGTYYLCNLFKYCKTDEDFDFASVCQNIVLYHHERNNGSGYLQNLKGDTIPLEAKIVAIVDSYDALTSQRCYKQTLTTQEAIQRLLEESSQYDERLLKVFIRSLKE</sequence>
<dbReference type="SUPFAM" id="SSF109604">
    <property type="entry name" value="HD-domain/PDEase-like"/>
    <property type="match status" value="1"/>
</dbReference>